<evidence type="ECO:0000313" key="3">
    <source>
        <dbReference type="Proteomes" id="UP000192333"/>
    </source>
</evidence>
<dbReference type="RefSeq" id="WP_084118962.1">
    <property type="nucleotide sequence ID" value="NZ_LT838813.1"/>
</dbReference>
<evidence type="ECO:0008006" key="4">
    <source>
        <dbReference type="Google" id="ProtNLM"/>
    </source>
</evidence>
<proteinExistence type="predicted"/>
<dbReference type="EMBL" id="LT838813">
    <property type="protein sequence ID" value="SMD42125.1"/>
    <property type="molecule type" value="Genomic_DNA"/>
</dbReference>
<sequence>MELSGKIVQILPEQGGTSAKGSWRKRDYILELPGTYPKKVCLTVWGDNIDQFNMNMGDEVTASVDIESREYNGRWYTDVKAWKVEKGNQPKSNPRSGTISVPDVTTFSDESGDDILPF</sequence>
<dbReference type="OrthoDB" id="598142at2"/>
<dbReference type="InterPro" id="IPR021474">
    <property type="entry name" value="DUF3127"/>
</dbReference>
<feature type="region of interest" description="Disordered" evidence="1">
    <location>
        <begin position="86"/>
        <end position="118"/>
    </location>
</feature>
<reference evidence="3" key="1">
    <citation type="submission" date="2017-04" db="EMBL/GenBank/DDBJ databases">
        <authorList>
            <person name="Varghese N."/>
            <person name="Submissions S."/>
        </authorList>
    </citation>
    <scope>NUCLEOTIDE SEQUENCE [LARGE SCALE GENOMIC DNA]</scope>
    <source>
        <strain evidence="3">DSM 16537</strain>
    </source>
</reference>
<accession>A0A1W2GZJ3</accession>
<feature type="compositionally biased region" description="Polar residues" evidence="1">
    <location>
        <begin position="89"/>
        <end position="109"/>
    </location>
</feature>
<organism evidence="2 3">
    <name type="scientific">Aquiflexum balticum DSM 16537</name>
    <dbReference type="NCBI Taxonomy" id="758820"/>
    <lineage>
        <taxon>Bacteria</taxon>
        <taxon>Pseudomonadati</taxon>
        <taxon>Bacteroidota</taxon>
        <taxon>Cytophagia</taxon>
        <taxon>Cytophagales</taxon>
        <taxon>Cyclobacteriaceae</taxon>
        <taxon>Aquiflexum</taxon>
    </lineage>
</organism>
<dbReference type="AlphaFoldDB" id="A0A1W2GZJ3"/>
<dbReference type="Proteomes" id="UP000192333">
    <property type="component" value="Chromosome I"/>
</dbReference>
<dbReference type="STRING" id="758820.SAMN00777080_0662"/>
<dbReference type="Pfam" id="PF11325">
    <property type="entry name" value="DUF3127"/>
    <property type="match status" value="1"/>
</dbReference>
<keyword evidence="3" id="KW-1185">Reference proteome</keyword>
<gene>
    <name evidence="2" type="ORF">SAMN00777080_0662</name>
</gene>
<protein>
    <recommendedName>
        <fullName evidence="4">DUF3127 domain-containing protein</fullName>
    </recommendedName>
</protein>
<name>A0A1W2GZJ3_9BACT</name>
<evidence type="ECO:0000313" key="2">
    <source>
        <dbReference type="EMBL" id="SMD42125.1"/>
    </source>
</evidence>
<evidence type="ECO:0000256" key="1">
    <source>
        <dbReference type="SAM" id="MobiDB-lite"/>
    </source>
</evidence>